<dbReference type="Proteomes" id="UP000008234">
    <property type="component" value="Chromosome"/>
</dbReference>
<dbReference type="EMBL" id="CP001850">
    <property type="protein sequence ID" value="ADC90457.1"/>
    <property type="molecule type" value="Genomic_DNA"/>
</dbReference>
<feature type="compositionally biased region" description="Basic and acidic residues" evidence="1">
    <location>
        <begin position="65"/>
        <end position="74"/>
    </location>
</feature>
<dbReference type="eggNOG" id="ENOG5030EDT">
    <property type="taxonomic scope" value="Bacteria"/>
</dbReference>
<name>D3QZV9_MAGIU</name>
<protein>
    <recommendedName>
        <fullName evidence="2">SMODS and SLOG-associating 2TM effector domain-containing protein</fullName>
    </recommendedName>
</protein>
<dbReference type="RefSeq" id="WP_012994163.1">
    <property type="nucleotide sequence ID" value="NC_013895.2"/>
</dbReference>
<sequence length="85" mass="9690">MREDINALGSSAQDVNELVDFEVLDDSEIQKKRDVLCNKVSEVNNNYPATDERSYRAAQKALQKEEEQTFKENEVDSILPNGIDK</sequence>
<keyword evidence="4" id="KW-1185">Reference proteome</keyword>
<dbReference type="Pfam" id="PF18186">
    <property type="entry name" value="SLATT_4"/>
    <property type="match status" value="1"/>
</dbReference>
<dbReference type="HOGENOM" id="CLU_2586301_0_0_9"/>
<gene>
    <name evidence="3" type="ordered locus">HMPREF0868_0114</name>
</gene>
<accession>D3QZV9</accession>
<dbReference type="STRING" id="699246.HMPREF0868_0114"/>
<reference evidence="4" key="1">
    <citation type="submission" date="2009-12" db="EMBL/GenBank/DDBJ databases">
        <title>Sequence of Clostridiales genomosp. BVAB3 str. UPII9-5.</title>
        <authorList>
            <person name="Madupu R."/>
            <person name="Durkin A.S."/>
            <person name="Torralba M."/>
            <person name="Methe B."/>
            <person name="Sutton G.G."/>
            <person name="Strausberg R.L."/>
            <person name="Nelson K.E."/>
        </authorList>
    </citation>
    <scope>NUCLEOTIDE SEQUENCE [LARGE SCALE GENOMIC DNA]</scope>
    <source>
        <strain evidence="4">UPII9-5</strain>
    </source>
</reference>
<evidence type="ECO:0000256" key="1">
    <source>
        <dbReference type="SAM" id="MobiDB-lite"/>
    </source>
</evidence>
<dbReference type="InterPro" id="IPR040811">
    <property type="entry name" value="SLATT_4"/>
</dbReference>
<dbReference type="AlphaFoldDB" id="D3QZV9"/>
<evidence type="ECO:0000313" key="3">
    <source>
        <dbReference type="EMBL" id="ADC90457.1"/>
    </source>
</evidence>
<feature type="region of interest" description="Disordered" evidence="1">
    <location>
        <begin position="65"/>
        <end position="85"/>
    </location>
</feature>
<proteinExistence type="predicted"/>
<feature type="domain" description="SMODS and SLOG-associating 2TM effector" evidence="2">
    <location>
        <begin position="18"/>
        <end position="74"/>
    </location>
</feature>
<evidence type="ECO:0000313" key="4">
    <source>
        <dbReference type="Proteomes" id="UP000008234"/>
    </source>
</evidence>
<dbReference type="KEGG" id="clo:HMPREF0868_0114"/>
<evidence type="ECO:0000259" key="2">
    <source>
        <dbReference type="Pfam" id="PF18186"/>
    </source>
</evidence>
<organism evidence="3 4">
    <name type="scientific">Mageeibacillus indolicus (strain UPII9-5)</name>
    <name type="common">Clostridiales genomosp. BVAB3 (strain UPII9-5)</name>
    <dbReference type="NCBI Taxonomy" id="699246"/>
    <lineage>
        <taxon>Bacteria</taxon>
        <taxon>Bacillati</taxon>
        <taxon>Bacillota</taxon>
        <taxon>Clostridia</taxon>
        <taxon>Eubacteriales</taxon>
        <taxon>Oscillospiraceae</taxon>
        <taxon>Mageeibacillus</taxon>
    </lineage>
</organism>